<dbReference type="Pfam" id="PF00534">
    <property type="entry name" value="Glycos_transf_1"/>
    <property type="match status" value="1"/>
</dbReference>
<feature type="domain" description="Glycosyl transferase family 1" evidence="1">
    <location>
        <begin position="197"/>
        <end position="353"/>
    </location>
</feature>
<proteinExistence type="predicted"/>
<dbReference type="Gene3D" id="3.40.50.2000">
    <property type="entry name" value="Glycogen Phosphorylase B"/>
    <property type="match status" value="2"/>
</dbReference>
<dbReference type="InterPro" id="IPR001296">
    <property type="entry name" value="Glyco_trans_1"/>
</dbReference>
<gene>
    <name evidence="2" type="ORF">SAMN03080598_00116</name>
</gene>
<accession>A0A1H5RU17</accession>
<keyword evidence="2" id="KW-0808">Transferase</keyword>
<evidence type="ECO:0000259" key="1">
    <source>
        <dbReference type="Pfam" id="PF00534"/>
    </source>
</evidence>
<dbReference type="Proteomes" id="UP000236736">
    <property type="component" value="Unassembled WGS sequence"/>
</dbReference>
<dbReference type="OrthoDB" id="1395864at2"/>
<dbReference type="STRING" id="1120964.GCA_001313265_00140"/>
<dbReference type="CDD" id="cd03801">
    <property type="entry name" value="GT4_PimA-like"/>
    <property type="match status" value="1"/>
</dbReference>
<dbReference type="SUPFAM" id="SSF53756">
    <property type="entry name" value="UDP-Glycosyltransferase/glycogen phosphorylase"/>
    <property type="match status" value="1"/>
</dbReference>
<sequence>MRNFLIITCVHHYAKNGKYYAYGPYVREINLWIRNKEKVTVLAPLISSQQPGKIDLAYVHPNLKFESVPAYHIQSWTARFKSLVQVPYILIRIFMEMWKSDHIHIRIPGNMGLLAMFVQVLFPFKFKTIKYAGNWDPKSIQPLTYKIQRWIANSTRFTRNARVLVYGNWPDNSSNVVPFFTASYRKEEEEPVFKIPLRKKLKLVYIGAIYDGKNPEIGIYLSKILVENEIDFEFTYCGDGVMRRELEELSEELGLSDHVTFLGNVTAAEIKEILKESHFLIFISQTEGWPKAVAEAMFWGCVPFTSAVSCVPEMVGKNGERGVLLSKDPEKIYQTIRSFLKDEMLFQKTSTAAMNWARAYNLEKFQAEIEKFE</sequence>
<protein>
    <submittedName>
        <fullName evidence="2">Glycosyltransferase involved in cell wall bisynthesis</fullName>
    </submittedName>
</protein>
<dbReference type="PANTHER" id="PTHR12526">
    <property type="entry name" value="GLYCOSYLTRANSFERASE"/>
    <property type="match status" value="1"/>
</dbReference>
<dbReference type="AlphaFoldDB" id="A0A1H5RU17"/>
<dbReference type="RefSeq" id="WP_103922854.1">
    <property type="nucleotide sequence ID" value="NZ_FNVR01000001.1"/>
</dbReference>
<reference evidence="3" key="1">
    <citation type="submission" date="2016-10" db="EMBL/GenBank/DDBJ databases">
        <authorList>
            <person name="Varghese N."/>
            <person name="Submissions S."/>
        </authorList>
    </citation>
    <scope>NUCLEOTIDE SEQUENCE [LARGE SCALE GENOMIC DNA]</scope>
    <source>
        <strain evidence="3">DSM 17298</strain>
    </source>
</reference>
<keyword evidence="3" id="KW-1185">Reference proteome</keyword>
<evidence type="ECO:0000313" key="2">
    <source>
        <dbReference type="EMBL" id="SEF41843.1"/>
    </source>
</evidence>
<organism evidence="2 3">
    <name type="scientific">Algoriphagus boritolerans DSM 17298 = JCM 18970</name>
    <dbReference type="NCBI Taxonomy" id="1120964"/>
    <lineage>
        <taxon>Bacteria</taxon>
        <taxon>Pseudomonadati</taxon>
        <taxon>Bacteroidota</taxon>
        <taxon>Cytophagia</taxon>
        <taxon>Cytophagales</taxon>
        <taxon>Cyclobacteriaceae</taxon>
        <taxon>Algoriphagus</taxon>
    </lineage>
</organism>
<name>A0A1H5RU17_9BACT</name>
<dbReference type="EMBL" id="FNVR01000001">
    <property type="protein sequence ID" value="SEF41843.1"/>
    <property type="molecule type" value="Genomic_DNA"/>
</dbReference>
<dbReference type="PANTHER" id="PTHR12526:SF630">
    <property type="entry name" value="GLYCOSYLTRANSFERASE"/>
    <property type="match status" value="1"/>
</dbReference>
<dbReference type="GO" id="GO:0016757">
    <property type="term" value="F:glycosyltransferase activity"/>
    <property type="evidence" value="ECO:0007669"/>
    <property type="project" value="InterPro"/>
</dbReference>
<evidence type="ECO:0000313" key="3">
    <source>
        <dbReference type="Proteomes" id="UP000236736"/>
    </source>
</evidence>